<dbReference type="KEGG" id="aacx:DEACI_1324"/>
<dbReference type="EMBL" id="LR746496">
    <property type="protein sequence ID" value="CAA7600671.1"/>
    <property type="molecule type" value="Genomic_DNA"/>
</dbReference>
<comment type="subcellular location">
    <subcellularLocation>
        <location evidence="1">Cell membrane</location>
        <topology evidence="1">Multi-pass membrane protein</topology>
    </subcellularLocation>
</comment>
<name>A0A8S0WX18_9FIRM</name>
<sequence length="313" mass="35105">MKLPDWLQENSPALCPCGCLGRRKKQGFVQKTLEDIIRFLHASVFSEEVALQPGFLQSLDPRVKVMALLLLLISLNLLSHLTLLWGFYLVLLLAAHLSGLSVRSLLKRVWLVVPLFTGIMALPALFSWVRPGDPLFTLFHLGAPLRIGPWRLPATLAITKQGLQGDALLVSRVGISVSLAMIITLTTRWHDLLRALRTFFLPKIFVATLEMTYRYIFVLVMSLEEMFMARKARDAGLSDIKEQRRFVASSMGGLFGKSQLMSEEIYQAMAARGYNGEVRLSRHFKLTWLDLFTTGVILLSSLTLYAADKVLGG</sequence>
<dbReference type="GO" id="GO:0043190">
    <property type="term" value="C:ATP-binding cassette (ABC) transporter complex"/>
    <property type="evidence" value="ECO:0007669"/>
    <property type="project" value="InterPro"/>
</dbReference>
<feature type="transmembrane region" description="Helical" evidence="6">
    <location>
        <begin position="165"/>
        <end position="184"/>
    </location>
</feature>
<reference evidence="8" key="1">
    <citation type="submission" date="2014-11" db="EMBL/GenBank/DDBJ databases">
        <authorList>
            <person name="Hornung B.V."/>
        </authorList>
    </citation>
    <scope>NUCLEOTIDE SEQUENCE</scope>
    <source>
        <strain evidence="8">INE</strain>
    </source>
</reference>
<feature type="transmembrane region" description="Helical" evidence="6">
    <location>
        <begin position="109"/>
        <end position="129"/>
    </location>
</feature>
<reference evidence="7" key="2">
    <citation type="submission" date="2020-01" db="EMBL/GenBank/DDBJ databases">
        <authorList>
            <person name="Hornung B."/>
        </authorList>
    </citation>
    <scope>NUCLEOTIDE SEQUENCE</scope>
    <source>
        <strain evidence="7">PacBioINE</strain>
    </source>
</reference>
<dbReference type="GO" id="GO:0006824">
    <property type="term" value="P:cobalt ion transport"/>
    <property type="evidence" value="ECO:0007669"/>
    <property type="project" value="InterPro"/>
</dbReference>
<dbReference type="InterPro" id="IPR003339">
    <property type="entry name" value="ABC/ECF_trnsptr_transmembrane"/>
</dbReference>
<keyword evidence="5 6" id="KW-0472">Membrane</keyword>
<accession>A0A8S0WX18</accession>
<evidence type="ECO:0000256" key="1">
    <source>
        <dbReference type="ARBA" id="ARBA00004651"/>
    </source>
</evidence>
<keyword evidence="2" id="KW-1003">Cell membrane</keyword>
<dbReference type="AlphaFoldDB" id="A0A8S0WX18"/>
<dbReference type="InterPro" id="IPR051611">
    <property type="entry name" value="ECF_transporter_component"/>
</dbReference>
<evidence type="ECO:0000313" key="8">
    <source>
        <dbReference type="EMBL" id="CEJ09452.1"/>
    </source>
</evidence>
<evidence type="ECO:0000256" key="6">
    <source>
        <dbReference type="SAM" id="Phobius"/>
    </source>
</evidence>
<dbReference type="PANTHER" id="PTHR34857">
    <property type="entry name" value="SLL0384 PROTEIN"/>
    <property type="match status" value="1"/>
</dbReference>
<organism evidence="7">
    <name type="scientific">Acididesulfobacillus acetoxydans</name>
    <dbReference type="NCBI Taxonomy" id="1561005"/>
    <lineage>
        <taxon>Bacteria</taxon>
        <taxon>Bacillati</taxon>
        <taxon>Bacillota</taxon>
        <taxon>Clostridia</taxon>
        <taxon>Eubacteriales</taxon>
        <taxon>Peptococcaceae</taxon>
        <taxon>Acididesulfobacillus</taxon>
    </lineage>
</organism>
<keyword evidence="3 6" id="KW-0812">Transmembrane</keyword>
<evidence type="ECO:0000313" key="7">
    <source>
        <dbReference type="EMBL" id="CAA7600671.1"/>
    </source>
</evidence>
<protein>
    <submittedName>
        <fullName evidence="8">Cobalt ABC transporter, inner membrane subunit CbiQ</fullName>
    </submittedName>
    <submittedName>
        <fullName evidence="7">Cobalt ECF transporter T component CbiQ</fullName>
    </submittedName>
</protein>
<feature type="transmembrane region" description="Helical" evidence="6">
    <location>
        <begin position="65"/>
        <end position="97"/>
    </location>
</feature>
<proteinExistence type="predicted"/>
<evidence type="ECO:0000256" key="4">
    <source>
        <dbReference type="ARBA" id="ARBA00022989"/>
    </source>
</evidence>
<evidence type="ECO:0000256" key="2">
    <source>
        <dbReference type="ARBA" id="ARBA00022475"/>
    </source>
</evidence>
<dbReference type="RefSeq" id="WP_240984312.1">
    <property type="nucleotide sequence ID" value="NZ_CDGJ01000132.1"/>
</dbReference>
<dbReference type="InterPro" id="IPR012809">
    <property type="entry name" value="ECF_CbiQ"/>
</dbReference>
<evidence type="ECO:0000256" key="5">
    <source>
        <dbReference type="ARBA" id="ARBA00023136"/>
    </source>
</evidence>
<dbReference type="EMBL" id="CDGJ01000132">
    <property type="protein sequence ID" value="CEJ09452.1"/>
    <property type="molecule type" value="Genomic_DNA"/>
</dbReference>
<dbReference type="CDD" id="cd16914">
    <property type="entry name" value="EcfT"/>
    <property type="match status" value="1"/>
</dbReference>
<feature type="transmembrane region" description="Helical" evidence="6">
    <location>
        <begin position="204"/>
        <end position="223"/>
    </location>
</feature>
<keyword evidence="9" id="KW-1185">Reference proteome</keyword>
<dbReference type="NCBIfam" id="TIGR02454">
    <property type="entry name" value="ECF_T_CbiQ"/>
    <property type="match status" value="1"/>
</dbReference>
<gene>
    <name evidence="7" type="ORF">DEACI_1324</name>
    <name evidence="8" type="ORF">DEACI_3936</name>
</gene>
<dbReference type="Proteomes" id="UP001071230">
    <property type="component" value="Unassembled WGS sequence"/>
</dbReference>
<dbReference type="Pfam" id="PF02361">
    <property type="entry name" value="CbiQ"/>
    <property type="match status" value="1"/>
</dbReference>
<dbReference type="Proteomes" id="UP000836597">
    <property type="component" value="Chromosome"/>
</dbReference>
<feature type="transmembrane region" description="Helical" evidence="6">
    <location>
        <begin position="288"/>
        <end position="307"/>
    </location>
</feature>
<dbReference type="PANTHER" id="PTHR34857:SF2">
    <property type="entry name" value="SLL0384 PROTEIN"/>
    <property type="match status" value="1"/>
</dbReference>
<evidence type="ECO:0000256" key="3">
    <source>
        <dbReference type="ARBA" id="ARBA00022692"/>
    </source>
</evidence>
<evidence type="ECO:0000313" key="9">
    <source>
        <dbReference type="Proteomes" id="UP001071230"/>
    </source>
</evidence>
<keyword evidence="4 6" id="KW-1133">Transmembrane helix</keyword>